<gene>
    <name evidence="1" type="ORF">Lfee_0504</name>
    <name evidence="2" type="ORF">NCTC12022_02104</name>
</gene>
<keyword evidence="3" id="KW-1185">Reference proteome</keyword>
<dbReference type="OrthoDB" id="5639165at2"/>
<evidence type="ECO:0000313" key="4">
    <source>
        <dbReference type="Proteomes" id="UP000251942"/>
    </source>
</evidence>
<dbReference type="EMBL" id="UASS01000019">
    <property type="protein sequence ID" value="SPX61364.1"/>
    <property type="molecule type" value="Genomic_DNA"/>
</dbReference>
<dbReference type="RefSeq" id="WP_058443720.1">
    <property type="nucleotide sequence ID" value="NZ_CAAAHT010000012.1"/>
</dbReference>
<reference evidence="2 4" key="2">
    <citation type="submission" date="2018-06" db="EMBL/GenBank/DDBJ databases">
        <authorList>
            <consortium name="Pathogen Informatics"/>
            <person name="Doyle S."/>
        </authorList>
    </citation>
    <scope>NUCLEOTIDE SEQUENCE [LARGE SCALE GENOMIC DNA]</scope>
    <source>
        <strain evidence="2 4">NCTC12022</strain>
    </source>
</reference>
<dbReference type="Proteomes" id="UP000251942">
    <property type="component" value="Unassembled WGS sequence"/>
</dbReference>
<evidence type="ECO:0000313" key="2">
    <source>
        <dbReference type="EMBL" id="SPX61364.1"/>
    </source>
</evidence>
<evidence type="ECO:0000313" key="1">
    <source>
        <dbReference type="EMBL" id="KTD03148.1"/>
    </source>
</evidence>
<name>A0A0W0U671_9GAMM</name>
<organism evidence="1 3">
    <name type="scientific">Legionella feeleii</name>
    <dbReference type="NCBI Taxonomy" id="453"/>
    <lineage>
        <taxon>Bacteria</taxon>
        <taxon>Pseudomonadati</taxon>
        <taxon>Pseudomonadota</taxon>
        <taxon>Gammaproteobacteria</taxon>
        <taxon>Legionellales</taxon>
        <taxon>Legionellaceae</taxon>
        <taxon>Legionella</taxon>
    </lineage>
</organism>
<proteinExistence type="predicted"/>
<protein>
    <submittedName>
        <fullName evidence="1">Uncharacterized protein</fullName>
    </submittedName>
</protein>
<dbReference type="EMBL" id="LNYB01000016">
    <property type="protein sequence ID" value="KTD03148.1"/>
    <property type="molecule type" value="Genomic_DNA"/>
</dbReference>
<evidence type="ECO:0000313" key="3">
    <source>
        <dbReference type="Proteomes" id="UP000054698"/>
    </source>
</evidence>
<accession>A0A0W0U671</accession>
<dbReference type="PATRIC" id="fig|453.4.peg.548"/>
<dbReference type="Proteomes" id="UP000054698">
    <property type="component" value="Unassembled WGS sequence"/>
</dbReference>
<sequence>MIVFYRYLIICVLAIVMLPNTYAGMSKDNFYRSFWLPTYHGERLNYCMLGGKICGMQVATRYCRIMGYAYANQQIIDYNVGLTNYMSTSPACRAQCKGWRCNGFKTIRCVANMSHKPPKSYHYRLRRFVYPRYNNYRVDWCYDGQKGCGERAAYSFCRRLGYLSARRYAKQDKVAATKAIGNQKLCFGNACNGFAYINCYR</sequence>
<reference evidence="1 3" key="1">
    <citation type="submission" date="2015-11" db="EMBL/GenBank/DDBJ databases">
        <title>Genomic analysis of 38 Legionella species identifies large and diverse effector repertoires.</title>
        <authorList>
            <person name="Burstein D."/>
            <person name="Amaro F."/>
            <person name="Zusman T."/>
            <person name="Lifshitz Z."/>
            <person name="Cohen O."/>
            <person name="Gilbert J.A."/>
            <person name="Pupko T."/>
            <person name="Shuman H.A."/>
            <person name="Segal G."/>
        </authorList>
    </citation>
    <scope>NUCLEOTIDE SEQUENCE [LARGE SCALE GENOMIC DNA]</scope>
    <source>
        <strain evidence="1 3">WO-44C</strain>
    </source>
</reference>
<dbReference type="AlphaFoldDB" id="A0A0W0U671"/>